<dbReference type="Proteomes" id="UP001601303">
    <property type="component" value="Unassembled WGS sequence"/>
</dbReference>
<evidence type="ECO:0000256" key="2">
    <source>
        <dbReference type="ARBA" id="ARBA00023002"/>
    </source>
</evidence>
<reference evidence="3 4" key="1">
    <citation type="submission" date="2024-10" db="EMBL/GenBank/DDBJ databases">
        <title>The Natural Products Discovery Center: Release of the First 8490 Sequenced Strains for Exploring Actinobacteria Biosynthetic Diversity.</title>
        <authorList>
            <person name="Kalkreuter E."/>
            <person name="Kautsar S.A."/>
            <person name="Yang D."/>
            <person name="Bader C.D."/>
            <person name="Teijaro C.N."/>
            <person name="Fluegel L."/>
            <person name="Davis C.M."/>
            <person name="Simpson J.R."/>
            <person name="Lauterbach L."/>
            <person name="Steele A.D."/>
            <person name="Gui C."/>
            <person name="Meng S."/>
            <person name="Li G."/>
            <person name="Viehrig K."/>
            <person name="Ye F."/>
            <person name="Su P."/>
            <person name="Kiefer A.F."/>
            <person name="Nichols A."/>
            <person name="Cepeda A.J."/>
            <person name="Yan W."/>
            <person name="Fan B."/>
            <person name="Jiang Y."/>
            <person name="Adhikari A."/>
            <person name="Zheng C.-J."/>
            <person name="Schuster L."/>
            <person name="Cowan T.M."/>
            <person name="Smanski M.J."/>
            <person name="Chevrette M.G."/>
            <person name="De Carvalho L.P.S."/>
            <person name="Shen B."/>
        </authorList>
    </citation>
    <scope>NUCLEOTIDE SEQUENCE [LARGE SCALE GENOMIC DNA]</scope>
    <source>
        <strain evidence="3 4">NPDC006488</strain>
    </source>
</reference>
<dbReference type="RefSeq" id="WP_388101584.1">
    <property type="nucleotide sequence ID" value="NZ_JBIAHM010000001.1"/>
</dbReference>
<dbReference type="InterPro" id="IPR036291">
    <property type="entry name" value="NAD(P)-bd_dom_sf"/>
</dbReference>
<keyword evidence="2" id="KW-0560">Oxidoreductase</keyword>
<dbReference type="PRINTS" id="PR00081">
    <property type="entry name" value="GDHRDH"/>
</dbReference>
<evidence type="ECO:0000313" key="4">
    <source>
        <dbReference type="Proteomes" id="UP001601303"/>
    </source>
</evidence>
<organism evidence="3 4">
    <name type="scientific">Streptomyces hokutonensis</name>
    <dbReference type="NCBI Taxonomy" id="1306990"/>
    <lineage>
        <taxon>Bacteria</taxon>
        <taxon>Bacillati</taxon>
        <taxon>Actinomycetota</taxon>
        <taxon>Actinomycetes</taxon>
        <taxon>Kitasatosporales</taxon>
        <taxon>Streptomycetaceae</taxon>
        <taxon>Streptomyces</taxon>
    </lineage>
</organism>
<dbReference type="PANTHER" id="PTHR42760:SF133">
    <property type="entry name" value="3-OXOACYL-[ACYL-CARRIER-PROTEIN] REDUCTASE"/>
    <property type="match status" value="1"/>
</dbReference>
<proteinExistence type="inferred from homology"/>
<gene>
    <name evidence="3" type="ORF">ACFYNQ_01080</name>
</gene>
<evidence type="ECO:0000256" key="1">
    <source>
        <dbReference type="ARBA" id="ARBA00006484"/>
    </source>
</evidence>
<dbReference type="SUPFAM" id="SSF51735">
    <property type="entry name" value="NAD(P)-binding Rossmann-fold domains"/>
    <property type="match status" value="1"/>
</dbReference>
<comment type="similarity">
    <text evidence="1">Belongs to the short-chain dehydrogenases/reductases (SDR) family.</text>
</comment>
<dbReference type="Pfam" id="PF13561">
    <property type="entry name" value="adh_short_C2"/>
    <property type="match status" value="1"/>
</dbReference>
<dbReference type="Gene3D" id="3.40.50.720">
    <property type="entry name" value="NAD(P)-binding Rossmann-like Domain"/>
    <property type="match status" value="1"/>
</dbReference>
<name>A0ABW6LTB9_9ACTN</name>
<comment type="caution">
    <text evidence="3">The sequence shown here is derived from an EMBL/GenBank/DDBJ whole genome shotgun (WGS) entry which is preliminary data.</text>
</comment>
<dbReference type="InterPro" id="IPR002347">
    <property type="entry name" value="SDR_fam"/>
</dbReference>
<evidence type="ECO:0000313" key="3">
    <source>
        <dbReference type="EMBL" id="MFE9597154.1"/>
    </source>
</evidence>
<protein>
    <submittedName>
        <fullName evidence="3">SDR family oxidoreductase</fullName>
    </submittedName>
</protein>
<dbReference type="PRINTS" id="PR00080">
    <property type="entry name" value="SDRFAMILY"/>
</dbReference>
<keyword evidence="4" id="KW-1185">Reference proteome</keyword>
<accession>A0ABW6LTB9</accession>
<dbReference type="EMBL" id="JBIAHM010000001">
    <property type="protein sequence ID" value="MFE9597154.1"/>
    <property type="molecule type" value="Genomic_DNA"/>
</dbReference>
<dbReference type="PANTHER" id="PTHR42760">
    <property type="entry name" value="SHORT-CHAIN DEHYDROGENASES/REDUCTASES FAMILY MEMBER"/>
    <property type="match status" value="1"/>
</dbReference>
<sequence>MSRSVLITGGNRGIGHAAVRAFTQRGDHVAFTHYTESASFDLVHDGALPVYCDITDPEQVESAFKEIEADQGPVEVLVVNAGITRDNPPRTPEEDFAAVLDTNLTASCQLAKWAARGMLKAKRGRIILVPSAVALKGETQTDDAASTAGLVEFGRSLAREFGSSGITVHIVSPGPAGTAMADDVPLGRIGNPEEIASAIAFLASEEAALDAGSRVPVGGGISMGH</sequence>